<dbReference type="GO" id="GO:0016020">
    <property type="term" value="C:membrane"/>
    <property type="evidence" value="ECO:0007669"/>
    <property type="project" value="TreeGrafter"/>
</dbReference>
<evidence type="ECO:0000256" key="1">
    <source>
        <dbReference type="ARBA" id="ARBA00010090"/>
    </source>
</evidence>
<dbReference type="Pfam" id="PF05461">
    <property type="entry name" value="ApoL"/>
    <property type="match status" value="1"/>
</dbReference>
<accession>A0A9D3SXF6</accession>
<protein>
    <submittedName>
        <fullName evidence="2">Uncharacterized protein</fullName>
    </submittedName>
</protein>
<dbReference type="PANTHER" id="PTHR14096:SF57">
    <property type="entry name" value="APOLIPOPROTEIN L4"/>
    <property type="match status" value="1"/>
</dbReference>
<evidence type="ECO:0000313" key="3">
    <source>
        <dbReference type="Proteomes" id="UP001046870"/>
    </source>
</evidence>
<comment type="caution">
    <text evidence="2">The sequence shown here is derived from an EMBL/GenBank/DDBJ whole genome shotgun (WGS) entry which is preliminary data.</text>
</comment>
<dbReference type="Proteomes" id="UP001046870">
    <property type="component" value="Chromosome 19"/>
</dbReference>
<name>A0A9D3SXF6_MEGAT</name>
<dbReference type="OrthoDB" id="6146578at2759"/>
<dbReference type="GO" id="GO:0005576">
    <property type="term" value="C:extracellular region"/>
    <property type="evidence" value="ECO:0007669"/>
    <property type="project" value="InterPro"/>
</dbReference>
<keyword evidence="3" id="KW-1185">Reference proteome</keyword>
<comment type="similarity">
    <text evidence="1">Belongs to the apolipoprotein L family.</text>
</comment>
<dbReference type="GO" id="GO:0006869">
    <property type="term" value="P:lipid transport"/>
    <property type="evidence" value="ECO:0007669"/>
    <property type="project" value="InterPro"/>
</dbReference>
<dbReference type="AlphaFoldDB" id="A0A9D3SXF6"/>
<dbReference type="EMBL" id="JAFDVH010000019">
    <property type="protein sequence ID" value="KAG7460103.1"/>
    <property type="molecule type" value="Genomic_DNA"/>
</dbReference>
<evidence type="ECO:0000313" key="2">
    <source>
        <dbReference type="EMBL" id="KAG7460103.1"/>
    </source>
</evidence>
<proteinExistence type="inferred from homology"/>
<dbReference type="GO" id="GO:0008289">
    <property type="term" value="F:lipid binding"/>
    <property type="evidence" value="ECO:0007669"/>
    <property type="project" value="InterPro"/>
</dbReference>
<gene>
    <name evidence="2" type="ORF">MATL_G00217710</name>
</gene>
<dbReference type="GO" id="GO:0042157">
    <property type="term" value="P:lipoprotein metabolic process"/>
    <property type="evidence" value="ECO:0007669"/>
    <property type="project" value="InterPro"/>
</dbReference>
<dbReference type="PANTHER" id="PTHR14096">
    <property type="entry name" value="APOLIPOPROTEIN L"/>
    <property type="match status" value="1"/>
</dbReference>
<organism evidence="2 3">
    <name type="scientific">Megalops atlanticus</name>
    <name type="common">Tarpon</name>
    <name type="synonym">Clupea gigantea</name>
    <dbReference type="NCBI Taxonomy" id="7932"/>
    <lineage>
        <taxon>Eukaryota</taxon>
        <taxon>Metazoa</taxon>
        <taxon>Chordata</taxon>
        <taxon>Craniata</taxon>
        <taxon>Vertebrata</taxon>
        <taxon>Euteleostomi</taxon>
        <taxon>Actinopterygii</taxon>
        <taxon>Neopterygii</taxon>
        <taxon>Teleostei</taxon>
        <taxon>Elopiformes</taxon>
        <taxon>Megalopidae</taxon>
        <taxon>Megalops</taxon>
    </lineage>
</organism>
<dbReference type="InterPro" id="IPR008405">
    <property type="entry name" value="ApoL"/>
</dbReference>
<sequence>MDFAKKREELVQLAGDYISDTLSYIHTVQQFCDKQDKWLLQRETEVNMMMDIKDRAERLNLKTDHIKNSEDKVKAFGEYMWSKLSQVTAESRAQELEKELGAVLKDALEGLEKLTLFLEAVGKLAVTSLCFFEEENPLCELPMGMSSAAVSWVISDARAASPLLIHFQRDNGAFFLPNLVNVDVLAFQLDKYIRMTQTLCDKMRKRSKSFSFRINFGKQKICMTDIKVNLTSEAMQNMLDHLKQLINVRMDEHFRLTFLFRSSTLRFIGRFSKRHARMREFLGALEECAVQLDRMKMGASISSVAGSTVGLAGGVVSIVGLALAPVTAGASLTLTLVGVGLGVTSGVNSLATGITEMSVNAYHGKKINEIFQSFMEDVGTLQGCLEEAASNTDQDVIDTVVGVGKVAIRVASVAKSIDAIVDCASAVKVLRSEEVVASAARVAAQEAKAVRNLPNVAADIADFGNLAKGTPFALSKSARGGFIALNSIFMGLDLFFICKDSISLAKGSKSEVSNTIRGRASLWLTELDAWEKIHDSLCRGIWRFKKSVAILEKPFHS</sequence>
<reference evidence="2" key="1">
    <citation type="submission" date="2021-01" db="EMBL/GenBank/DDBJ databases">
        <authorList>
            <person name="Zahm M."/>
            <person name="Roques C."/>
            <person name="Cabau C."/>
            <person name="Klopp C."/>
            <person name="Donnadieu C."/>
            <person name="Jouanno E."/>
            <person name="Lampietro C."/>
            <person name="Louis A."/>
            <person name="Herpin A."/>
            <person name="Echchiki A."/>
            <person name="Berthelot C."/>
            <person name="Parey E."/>
            <person name="Roest-Crollius H."/>
            <person name="Braasch I."/>
            <person name="Postlethwait J."/>
            <person name="Bobe J."/>
            <person name="Montfort J."/>
            <person name="Bouchez O."/>
            <person name="Begum T."/>
            <person name="Mejri S."/>
            <person name="Adams A."/>
            <person name="Chen W.-J."/>
            <person name="Guiguen Y."/>
        </authorList>
    </citation>
    <scope>NUCLEOTIDE SEQUENCE</scope>
    <source>
        <strain evidence="2">YG-15Mar2019-1</strain>
        <tissue evidence="2">Brain</tissue>
    </source>
</reference>